<organism evidence="1 2">
    <name type="scientific">Candidatus Thermodesulfobacterium syntrophicum</name>
    <dbReference type="NCBI Taxonomy" id="3060442"/>
    <lineage>
        <taxon>Bacteria</taxon>
        <taxon>Pseudomonadati</taxon>
        <taxon>Thermodesulfobacteriota</taxon>
        <taxon>Thermodesulfobacteria</taxon>
        <taxon>Thermodesulfobacteriales</taxon>
        <taxon>Thermodesulfobacteriaceae</taxon>
        <taxon>Thermodesulfobacterium</taxon>
    </lineage>
</organism>
<proteinExistence type="predicted"/>
<name>A0AAE3TFT4_9BACT</name>
<dbReference type="EMBL" id="JAPHEG010000003">
    <property type="protein sequence ID" value="MDF2953518.1"/>
    <property type="molecule type" value="Genomic_DNA"/>
</dbReference>
<sequence length="223" mass="26283">MQIKWLSNVPSESREFLNFIKTKYKLPSEEAFKLIYITLKLKVISDSTIYKFLERTIEGIKFDEIGKREYLLTLSIHTLRELVKEHLDLKLIKNLYLLLSKNLPKEFFKDVSPKHSILASQDIVLQLLSQEKKIKLPAFLKAKHIILTFYLKGYCEDLIALLSLFPNSYILKGENPYQVFTNFSISEALVFLLKLKEFEHLKNEVENIWENIKIFFPDCFGEI</sequence>
<evidence type="ECO:0000313" key="1">
    <source>
        <dbReference type="EMBL" id="MDF2953518.1"/>
    </source>
</evidence>
<reference evidence="1" key="1">
    <citation type="submission" date="2022-11" db="EMBL/GenBank/DDBJ databases">
        <title>Candidatus Alkanophaga archaea from heated hydrothermal vent sediment oxidize petroleum alkanes.</title>
        <authorList>
            <person name="Zehnle H."/>
            <person name="Laso-Perez R."/>
            <person name="Lipp J."/>
            <person name="Teske A."/>
            <person name="Wegener G."/>
        </authorList>
    </citation>
    <scope>NUCLEOTIDE SEQUENCE</scope>
    <source>
        <strain evidence="1">MCA70</strain>
    </source>
</reference>
<comment type="caution">
    <text evidence="1">The sequence shown here is derived from an EMBL/GenBank/DDBJ whole genome shotgun (WGS) entry which is preliminary data.</text>
</comment>
<accession>A0AAE3TFT4</accession>
<dbReference type="AlphaFoldDB" id="A0AAE3TFT4"/>
<protein>
    <submittedName>
        <fullName evidence="1">Uncharacterized protein</fullName>
    </submittedName>
</protein>
<gene>
    <name evidence="1" type="ORF">OD816_000763</name>
</gene>
<evidence type="ECO:0000313" key="2">
    <source>
        <dbReference type="Proteomes" id="UP001144110"/>
    </source>
</evidence>
<dbReference type="Proteomes" id="UP001144110">
    <property type="component" value="Unassembled WGS sequence"/>
</dbReference>